<dbReference type="EMBL" id="CADEHS020000052">
    <property type="protein sequence ID" value="CAG9948925.1"/>
    <property type="molecule type" value="Genomic_DNA"/>
</dbReference>
<comment type="caution">
    <text evidence="1">The sequence shown here is derived from an EMBL/GenBank/DDBJ whole genome shotgun (WGS) entry which is preliminary data.</text>
</comment>
<reference evidence="1" key="2">
    <citation type="submission" date="2021-10" db="EMBL/GenBank/DDBJ databases">
        <authorList>
            <person name="Piombo E."/>
        </authorList>
    </citation>
    <scope>NUCLEOTIDE SEQUENCE</scope>
</reference>
<accession>A0ACA9U6I1</accession>
<keyword evidence="2" id="KW-1185">Reference proteome</keyword>
<sequence length="101" mass="11033">MAASNHTESIYTANSINQEVLNATRDGFRASRLSVTGKPYDKIVIGAAAFRYTPGSPDPPRLLLLKGAAHEHFYPNVFEIPGGKVDPEDLSIKHAVVRDRS</sequence>
<organism evidence="1 2">
    <name type="scientific">Clonostachys rosea f. rosea IK726</name>
    <dbReference type="NCBI Taxonomy" id="1349383"/>
    <lineage>
        <taxon>Eukaryota</taxon>
        <taxon>Fungi</taxon>
        <taxon>Dikarya</taxon>
        <taxon>Ascomycota</taxon>
        <taxon>Pezizomycotina</taxon>
        <taxon>Sordariomycetes</taxon>
        <taxon>Hypocreomycetidae</taxon>
        <taxon>Hypocreales</taxon>
        <taxon>Bionectriaceae</taxon>
        <taxon>Clonostachys</taxon>
    </lineage>
</organism>
<name>A0ACA9U6I1_BIOOC</name>
<evidence type="ECO:0000313" key="1">
    <source>
        <dbReference type="EMBL" id="CAG9948925.1"/>
    </source>
</evidence>
<protein>
    <submittedName>
        <fullName evidence="1">Uncharacterized protein</fullName>
    </submittedName>
</protein>
<dbReference type="Proteomes" id="UP000836387">
    <property type="component" value="Unassembled WGS sequence"/>
</dbReference>
<proteinExistence type="predicted"/>
<evidence type="ECO:0000313" key="2">
    <source>
        <dbReference type="Proteomes" id="UP000836387"/>
    </source>
</evidence>
<gene>
    <name evidence="1" type="ORF">CRV2_00016025</name>
</gene>
<reference evidence="1" key="1">
    <citation type="submission" date="2020-04" db="EMBL/GenBank/DDBJ databases">
        <authorList>
            <person name="Broberg M."/>
        </authorList>
    </citation>
    <scope>NUCLEOTIDE SEQUENCE</scope>
</reference>